<proteinExistence type="predicted"/>
<keyword evidence="2" id="KW-1185">Reference proteome</keyword>
<dbReference type="EMBL" id="JYDH01000016">
    <property type="protein sequence ID" value="KRY39789.1"/>
    <property type="molecule type" value="Genomic_DNA"/>
</dbReference>
<dbReference type="OrthoDB" id="5929270at2759"/>
<evidence type="ECO:0000313" key="2">
    <source>
        <dbReference type="Proteomes" id="UP000054776"/>
    </source>
</evidence>
<name>A0A0V1BS24_TRISP</name>
<accession>A0A0V1BS24</accession>
<gene>
    <name evidence="1" type="ORF">T01_2196</name>
</gene>
<sequence>MKLRHTDNRSDEGHLILLIIKLSEFGKRVPCWPETGFKEMTLSICVRQLCKFAIDVVPRLCFGANLVVIVTPPRGTVSVAMRLCYCLAGSDTWPMIDIRFAVTPLTSSFGVAPFISLGIKHLKLISIESFPL</sequence>
<dbReference type="AlphaFoldDB" id="A0A0V1BS24"/>
<dbReference type="InParanoid" id="A0A0V1BS24"/>
<comment type="caution">
    <text evidence="1">The sequence shown here is derived from an EMBL/GenBank/DDBJ whole genome shotgun (WGS) entry which is preliminary data.</text>
</comment>
<protein>
    <submittedName>
        <fullName evidence="1">Uncharacterized protein</fullName>
    </submittedName>
</protein>
<organism evidence="1 2">
    <name type="scientific">Trichinella spiralis</name>
    <name type="common">Trichina worm</name>
    <dbReference type="NCBI Taxonomy" id="6334"/>
    <lineage>
        <taxon>Eukaryota</taxon>
        <taxon>Metazoa</taxon>
        <taxon>Ecdysozoa</taxon>
        <taxon>Nematoda</taxon>
        <taxon>Enoplea</taxon>
        <taxon>Dorylaimia</taxon>
        <taxon>Trichinellida</taxon>
        <taxon>Trichinellidae</taxon>
        <taxon>Trichinella</taxon>
    </lineage>
</organism>
<reference evidence="1 2" key="1">
    <citation type="submission" date="2015-01" db="EMBL/GenBank/DDBJ databases">
        <title>Evolution of Trichinella species and genotypes.</title>
        <authorList>
            <person name="Korhonen P.K."/>
            <person name="Edoardo P."/>
            <person name="Giuseppe L.R."/>
            <person name="Gasser R.B."/>
        </authorList>
    </citation>
    <scope>NUCLEOTIDE SEQUENCE [LARGE SCALE GENOMIC DNA]</scope>
    <source>
        <strain evidence="1">ISS3</strain>
    </source>
</reference>
<dbReference type="Proteomes" id="UP000054776">
    <property type="component" value="Unassembled WGS sequence"/>
</dbReference>
<evidence type="ECO:0000313" key="1">
    <source>
        <dbReference type="EMBL" id="KRY39789.1"/>
    </source>
</evidence>